<dbReference type="EMBL" id="LT634361">
    <property type="protein sequence ID" value="SFZ82661.1"/>
    <property type="molecule type" value="Genomic_DNA"/>
</dbReference>
<reference evidence="1 2" key="1">
    <citation type="submission" date="2016-11" db="EMBL/GenBank/DDBJ databases">
        <authorList>
            <person name="Jaros S."/>
            <person name="Januszkiewicz K."/>
            <person name="Wedrychowicz H."/>
        </authorList>
    </citation>
    <scope>NUCLEOTIDE SEQUENCE [LARGE SCALE GENOMIC DNA]</scope>
    <source>
        <strain evidence="1">NCIMB 2154T</strain>
    </source>
</reference>
<protein>
    <submittedName>
        <fullName evidence="1">Uncharacterized protein</fullName>
    </submittedName>
</protein>
<dbReference type="InterPro" id="IPR024079">
    <property type="entry name" value="MetalloPept_cat_dom_sf"/>
</dbReference>
<evidence type="ECO:0000313" key="2">
    <source>
        <dbReference type="Proteomes" id="UP000231564"/>
    </source>
</evidence>
<sequence>MIIRITKNDTEEFYSFNINATNDTVASSKLKLIERPNINLEDFCAVPPITNTPIYKRNASSLNQLPTGYYGSIGDPLKKTDWKLIIYKSGEDMDLDKALIFAGFAFGELQAFNSFTVEYRDGSSFLSRSKTFGLDSKTILERFGFYTKEIGVNSGVIPQNASLFHSTPLGEAHIFVRKDAFDGGRTLGIAKRNTENYRIGIISTEGTSTLAHELGHIFGARHYDHLTYDSGWWYKSVMHSGTNEVLVSDFGPVTYRFYNEENRKVMINTIQSEKIAE</sequence>
<dbReference type="GeneID" id="47723203"/>
<dbReference type="GO" id="GO:0008237">
    <property type="term" value="F:metallopeptidase activity"/>
    <property type="evidence" value="ECO:0007669"/>
    <property type="project" value="InterPro"/>
</dbReference>
<gene>
    <name evidence="1" type="ORF">MARIT_1694</name>
</gene>
<evidence type="ECO:0000313" key="1">
    <source>
        <dbReference type="EMBL" id="SFZ82661.1"/>
    </source>
</evidence>
<dbReference type="AlphaFoldDB" id="A0A2H1E9P5"/>
<organism evidence="1 2">
    <name type="scientific">Tenacibaculum maritimum NCIMB 2154</name>
    <dbReference type="NCBI Taxonomy" id="1349785"/>
    <lineage>
        <taxon>Bacteria</taxon>
        <taxon>Pseudomonadati</taxon>
        <taxon>Bacteroidota</taxon>
        <taxon>Flavobacteriia</taxon>
        <taxon>Flavobacteriales</taxon>
        <taxon>Flavobacteriaceae</taxon>
        <taxon>Tenacibaculum</taxon>
    </lineage>
</organism>
<accession>A0A2H1E9P5</accession>
<dbReference type="KEGG" id="tmar:MARIT_1694"/>
<dbReference type="Gene3D" id="3.40.390.10">
    <property type="entry name" value="Collagenase (Catalytic Domain)"/>
    <property type="match status" value="1"/>
</dbReference>
<name>A0A2H1E9P5_9FLAO</name>
<proteinExistence type="predicted"/>
<dbReference type="SUPFAM" id="SSF55486">
    <property type="entry name" value="Metalloproteases ('zincins'), catalytic domain"/>
    <property type="match status" value="1"/>
</dbReference>
<dbReference type="Proteomes" id="UP000231564">
    <property type="component" value="Chromosome MARIT"/>
</dbReference>
<keyword evidence="2" id="KW-1185">Reference proteome</keyword>
<dbReference type="OrthoDB" id="1146376at2"/>
<dbReference type="RefSeq" id="WP_100211239.1">
    <property type="nucleotide sequence ID" value="NZ_CP138495.1"/>
</dbReference>